<organism evidence="1 2">
    <name type="scientific">Photobacterium lipolyticum</name>
    <dbReference type="NCBI Taxonomy" id="266810"/>
    <lineage>
        <taxon>Bacteria</taxon>
        <taxon>Pseudomonadati</taxon>
        <taxon>Pseudomonadota</taxon>
        <taxon>Gammaproteobacteria</taxon>
        <taxon>Vibrionales</taxon>
        <taxon>Vibrionaceae</taxon>
        <taxon>Photobacterium</taxon>
    </lineage>
</organism>
<proteinExistence type="predicted"/>
<comment type="caution">
    <text evidence="1">The sequence shown here is derived from an EMBL/GenBank/DDBJ whole genome shotgun (WGS) entry which is preliminary data.</text>
</comment>
<dbReference type="RefSeq" id="WP_107284489.1">
    <property type="nucleotide sequence ID" value="NZ_PYMC01000013.1"/>
</dbReference>
<reference evidence="1 2" key="1">
    <citation type="submission" date="2018-03" db="EMBL/GenBank/DDBJ databases">
        <title>Whole genome sequencing of Histamine producing bacteria.</title>
        <authorList>
            <person name="Butler K."/>
        </authorList>
    </citation>
    <scope>NUCLEOTIDE SEQUENCE [LARGE SCALE GENOMIC DNA]</scope>
    <source>
        <strain evidence="1 2">DSM 16190</strain>
    </source>
</reference>
<dbReference type="EMBL" id="PYMC01000013">
    <property type="protein sequence ID" value="PSW03796.1"/>
    <property type="molecule type" value="Genomic_DNA"/>
</dbReference>
<name>A0A2T3MV64_9GAMM</name>
<protein>
    <submittedName>
        <fullName evidence="1">Uncharacterized protein</fullName>
    </submittedName>
</protein>
<gene>
    <name evidence="1" type="ORF">C9I89_16845</name>
</gene>
<keyword evidence="2" id="KW-1185">Reference proteome</keyword>
<dbReference type="Proteomes" id="UP000240904">
    <property type="component" value="Unassembled WGS sequence"/>
</dbReference>
<sequence>MLTINDDDTITLKTDDYEIAFHKSELGKRVSYNHETGQLILTDLPDGLIEQIEQALQERDVT</sequence>
<accession>A0A2T3MV64</accession>
<evidence type="ECO:0000313" key="1">
    <source>
        <dbReference type="EMBL" id="PSW03796.1"/>
    </source>
</evidence>
<dbReference type="AlphaFoldDB" id="A0A2T3MV64"/>
<evidence type="ECO:0000313" key="2">
    <source>
        <dbReference type="Proteomes" id="UP000240904"/>
    </source>
</evidence>